<reference evidence="9" key="2">
    <citation type="submission" date="2020-09" db="EMBL/GenBank/DDBJ databases">
        <authorList>
            <person name="Sun Q."/>
            <person name="Zhou Y."/>
        </authorList>
    </citation>
    <scope>NUCLEOTIDE SEQUENCE</scope>
    <source>
        <strain evidence="9">CGMCC 1.16012</strain>
    </source>
</reference>
<evidence type="ECO:0000313" key="10">
    <source>
        <dbReference type="Proteomes" id="UP000606730"/>
    </source>
</evidence>
<comment type="similarity">
    <text evidence="4">Belongs to the YigI thioesterase family.</text>
</comment>
<dbReference type="Pfam" id="PF03061">
    <property type="entry name" value="4HBT"/>
    <property type="match status" value="1"/>
</dbReference>
<evidence type="ECO:0000313" key="9">
    <source>
        <dbReference type="EMBL" id="GGE47585.1"/>
    </source>
</evidence>
<accession>A0A917AEV5</accession>
<comment type="catalytic activity">
    <reaction evidence="7">
        <text>a medium-chain fatty acyl-CoA + H2O = a medium-chain fatty acid + CoA + H(+)</text>
        <dbReference type="Rhea" id="RHEA:68184"/>
        <dbReference type="ChEBI" id="CHEBI:15377"/>
        <dbReference type="ChEBI" id="CHEBI:15378"/>
        <dbReference type="ChEBI" id="CHEBI:57287"/>
        <dbReference type="ChEBI" id="CHEBI:59558"/>
        <dbReference type="ChEBI" id="CHEBI:90546"/>
    </reaction>
</comment>
<dbReference type="EC" id="3.1.2.20" evidence="5"/>
<dbReference type="GO" id="GO:0047617">
    <property type="term" value="F:fatty acyl-CoA hydrolase activity"/>
    <property type="evidence" value="ECO:0007669"/>
    <property type="project" value="UniProtKB-EC"/>
</dbReference>
<dbReference type="Gene3D" id="3.10.129.10">
    <property type="entry name" value="Hotdog Thioesterase"/>
    <property type="match status" value="1"/>
</dbReference>
<protein>
    <recommendedName>
        <fullName evidence="6">Medium/long-chain acyl-CoA thioesterase YigI</fullName>
        <ecNumber evidence="5">3.1.2.20</ecNumber>
    </recommendedName>
</protein>
<dbReference type="OrthoDB" id="9806185at2"/>
<dbReference type="InterPro" id="IPR006683">
    <property type="entry name" value="Thioestr_dom"/>
</dbReference>
<gene>
    <name evidence="9" type="ORF">GCM10011517_14250</name>
</gene>
<comment type="caution">
    <text evidence="9">The sequence shown here is derived from an EMBL/GenBank/DDBJ whole genome shotgun (WGS) entry which is preliminary data.</text>
</comment>
<name>A0A917AEV5_9RHOB</name>
<organism evidence="9 10">
    <name type="scientific">Actibacterium pelagium</name>
    <dbReference type="NCBI Taxonomy" id="2029103"/>
    <lineage>
        <taxon>Bacteria</taxon>
        <taxon>Pseudomonadati</taxon>
        <taxon>Pseudomonadota</taxon>
        <taxon>Alphaproteobacteria</taxon>
        <taxon>Rhodobacterales</taxon>
        <taxon>Roseobacteraceae</taxon>
        <taxon>Actibacterium</taxon>
    </lineage>
</organism>
<evidence type="ECO:0000256" key="6">
    <source>
        <dbReference type="ARBA" id="ARBA00040062"/>
    </source>
</evidence>
<evidence type="ECO:0000256" key="1">
    <source>
        <dbReference type="ARBA" id="ARBA00022801"/>
    </source>
</evidence>
<reference evidence="9" key="1">
    <citation type="journal article" date="2014" name="Int. J. Syst. Evol. Microbiol.">
        <title>Complete genome sequence of Corynebacterium casei LMG S-19264T (=DSM 44701T), isolated from a smear-ripened cheese.</title>
        <authorList>
            <consortium name="US DOE Joint Genome Institute (JGI-PGF)"/>
            <person name="Walter F."/>
            <person name="Albersmeier A."/>
            <person name="Kalinowski J."/>
            <person name="Ruckert C."/>
        </authorList>
    </citation>
    <scope>NUCLEOTIDE SEQUENCE</scope>
    <source>
        <strain evidence="9">CGMCC 1.16012</strain>
    </source>
</reference>
<evidence type="ECO:0000256" key="7">
    <source>
        <dbReference type="ARBA" id="ARBA00048062"/>
    </source>
</evidence>
<comment type="catalytic activity">
    <reaction evidence="3">
        <text>a long-chain fatty acyl-CoA + H2O = a long-chain fatty acid + CoA + H(+)</text>
        <dbReference type="Rhea" id="RHEA:67680"/>
        <dbReference type="ChEBI" id="CHEBI:15377"/>
        <dbReference type="ChEBI" id="CHEBI:15378"/>
        <dbReference type="ChEBI" id="CHEBI:57287"/>
        <dbReference type="ChEBI" id="CHEBI:57560"/>
        <dbReference type="ChEBI" id="CHEBI:83139"/>
    </reaction>
</comment>
<evidence type="ECO:0000256" key="3">
    <source>
        <dbReference type="ARBA" id="ARBA00036002"/>
    </source>
</evidence>
<dbReference type="AlphaFoldDB" id="A0A917AEV5"/>
<keyword evidence="10" id="KW-1185">Reference proteome</keyword>
<evidence type="ECO:0000256" key="2">
    <source>
        <dbReference type="ARBA" id="ARBA00035880"/>
    </source>
</evidence>
<proteinExistence type="inferred from homology"/>
<dbReference type="NCBIfam" id="TIGR00369">
    <property type="entry name" value="unchar_dom_1"/>
    <property type="match status" value="1"/>
</dbReference>
<comment type="catalytic activity">
    <reaction evidence="2">
        <text>a fatty acyl-CoA + H2O = a fatty acid + CoA + H(+)</text>
        <dbReference type="Rhea" id="RHEA:16781"/>
        <dbReference type="ChEBI" id="CHEBI:15377"/>
        <dbReference type="ChEBI" id="CHEBI:15378"/>
        <dbReference type="ChEBI" id="CHEBI:28868"/>
        <dbReference type="ChEBI" id="CHEBI:57287"/>
        <dbReference type="ChEBI" id="CHEBI:77636"/>
        <dbReference type="EC" id="3.1.2.20"/>
    </reaction>
</comment>
<evidence type="ECO:0000256" key="4">
    <source>
        <dbReference type="ARBA" id="ARBA00038381"/>
    </source>
</evidence>
<dbReference type="SUPFAM" id="SSF54637">
    <property type="entry name" value="Thioesterase/thiol ester dehydrase-isomerase"/>
    <property type="match status" value="1"/>
</dbReference>
<evidence type="ECO:0000256" key="5">
    <source>
        <dbReference type="ARBA" id="ARBA00038894"/>
    </source>
</evidence>
<dbReference type="Proteomes" id="UP000606730">
    <property type="component" value="Unassembled WGS sequence"/>
</dbReference>
<feature type="domain" description="Thioesterase" evidence="8">
    <location>
        <begin position="20"/>
        <end position="92"/>
    </location>
</feature>
<dbReference type="PANTHER" id="PTHR43240:SF20">
    <property type="entry name" value="MEDIUM_LONG-CHAIN ACYL-COA THIOESTERASE YIGI"/>
    <property type="match status" value="1"/>
</dbReference>
<sequence>MDEGTVEIFLPNSDAVTQQHGFFHGGAIATLADDAAAFAAYTMMEDGRQPLTIEFKINFLAPAEGPQLRAIGTVLRAGRSVAHSRADVFAQATGGEVLVATALATIKATQAVINEQ</sequence>
<dbReference type="CDD" id="cd03443">
    <property type="entry name" value="PaaI_thioesterase"/>
    <property type="match status" value="1"/>
</dbReference>
<dbReference type="PANTHER" id="PTHR43240">
    <property type="entry name" value="1,4-DIHYDROXY-2-NAPHTHOYL-COA THIOESTERASE 1"/>
    <property type="match status" value="1"/>
</dbReference>
<keyword evidence="1" id="KW-0378">Hydrolase</keyword>
<dbReference type="InterPro" id="IPR003736">
    <property type="entry name" value="PAAI_dom"/>
</dbReference>
<evidence type="ECO:0000259" key="8">
    <source>
        <dbReference type="Pfam" id="PF03061"/>
    </source>
</evidence>
<dbReference type="InterPro" id="IPR029069">
    <property type="entry name" value="HotDog_dom_sf"/>
</dbReference>
<dbReference type="EMBL" id="BMKN01000001">
    <property type="protein sequence ID" value="GGE47585.1"/>
    <property type="molecule type" value="Genomic_DNA"/>
</dbReference>